<dbReference type="PROSITE" id="PS51450">
    <property type="entry name" value="LRR"/>
    <property type="match status" value="4"/>
</dbReference>
<reference evidence="9 10" key="1">
    <citation type="submission" date="2018-04" db="EMBL/GenBank/DDBJ databases">
        <title>The genome of golden apple snail Pomacea canaliculata provides insight into stress tolerance and invasive adaptation.</title>
        <authorList>
            <person name="Liu C."/>
            <person name="Liu B."/>
            <person name="Ren Y."/>
            <person name="Zhang Y."/>
            <person name="Wang H."/>
            <person name="Li S."/>
            <person name="Jiang F."/>
            <person name="Yin L."/>
            <person name="Zhang G."/>
            <person name="Qian W."/>
            <person name="Fan W."/>
        </authorList>
    </citation>
    <scope>NUCLEOTIDE SEQUENCE [LARGE SCALE GENOMIC DNA]</scope>
    <source>
        <strain evidence="9">SZHN2017</strain>
        <tissue evidence="9">Muscle</tissue>
    </source>
</reference>
<dbReference type="Pfam" id="PF12796">
    <property type="entry name" value="Ank_2"/>
    <property type="match status" value="2"/>
</dbReference>
<evidence type="ECO:0000259" key="8">
    <source>
        <dbReference type="PROSITE" id="PS51424"/>
    </source>
</evidence>
<dbReference type="InterPro" id="IPR027417">
    <property type="entry name" value="P-loop_NTPase"/>
</dbReference>
<evidence type="ECO:0000256" key="7">
    <source>
        <dbReference type="SAM" id="MobiDB-lite"/>
    </source>
</evidence>
<feature type="region of interest" description="Disordered" evidence="7">
    <location>
        <begin position="886"/>
        <end position="906"/>
    </location>
</feature>
<organism evidence="9 10">
    <name type="scientific">Pomacea canaliculata</name>
    <name type="common">Golden apple snail</name>
    <dbReference type="NCBI Taxonomy" id="400727"/>
    <lineage>
        <taxon>Eukaryota</taxon>
        <taxon>Metazoa</taxon>
        <taxon>Spiralia</taxon>
        <taxon>Lophotrochozoa</taxon>
        <taxon>Mollusca</taxon>
        <taxon>Gastropoda</taxon>
        <taxon>Caenogastropoda</taxon>
        <taxon>Architaenioglossa</taxon>
        <taxon>Ampullarioidea</taxon>
        <taxon>Ampullariidae</taxon>
        <taxon>Pomacea</taxon>
    </lineage>
</organism>
<dbReference type="Pfam" id="PF13855">
    <property type="entry name" value="LRR_8"/>
    <property type="match status" value="1"/>
</dbReference>
<keyword evidence="5 6" id="KW-0040">ANK repeat</keyword>
<dbReference type="PROSITE" id="PS50297">
    <property type="entry name" value="ANK_REP_REGION"/>
    <property type="match status" value="4"/>
</dbReference>
<feature type="domain" description="Roc" evidence="8">
    <location>
        <begin position="1063"/>
        <end position="1255"/>
    </location>
</feature>
<keyword evidence="4" id="KW-0547">Nucleotide-binding</keyword>
<dbReference type="SMART" id="SM00248">
    <property type="entry name" value="ANK"/>
    <property type="match status" value="8"/>
</dbReference>
<dbReference type="SMART" id="SM00364">
    <property type="entry name" value="LRR_BAC"/>
    <property type="match status" value="5"/>
</dbReference>
<feature type="repeat" description="ANK" evidence="6">
    <location>
        <begin position="408"/>
        <end position="434"/>
    </location>
</feature>
<gene>
    <name evidence="9" type="ORF">C0Q70_00916</name>
</gene>
<dbReference type="Gene3D" id="3.30.70.1390">
    <property type="entry name" value="ROC domain from the Parkinson's disease-associated leucine-rich repeat kinase 2"/>
    <property type="match status" value="1"/>
</dbReference>
<evidence type="ECO:0000256" key="4">
    <source>
        <dbReference type="ARBA" id="ARBA00022741"/>
    </source>
</evidence>
<feature type="repeat" description="ANK" evidence="6">
    <location>
        <begin position="218"/>
        <end position="250"/>
    </location>
</feature>
<evidence type="ECO:0000313" key="9">
    <source>
        <dbReference type="EMBL" id="PVD38304.1"/>
    </source>
</evidence>
<dbReference type="OrthoDB" id="10252328at2759"/>
<feature type="region of interest" description="Disordered" evidence="7">
    <location>
        <begin position="515"/>
        <end position="534"/>
    </location>
</feature>
<dbReference type="InterPro" id="IPR001611">
    <property type="entry name" value="Leu-rich_rpt"/>
</dbReference>
<dbReference type="Gene3D" id="1.25.40.20">
    <property type="entry name" value="Ankyrin repeat-containing domain"/>
    <property type="match status" value="4"/>
</dbReference>
<dbReference type="Proteomes" id="UP000245119">
    <property type="component" value="Linkage Group LG1"/>
</dbReference>
<dbReference type="AlphaFoldDB" id="A0A2T7PY03"/>
<dbReference type="PROSITE" id="PS51424">
    <property type="entry name" value="ROC"/>
    <property type="match status" value="1"/>
</dbReference>
<dbReference type="InterPro" id="IPR032675">
    <property type="entry name" value="LRR_dom_sf"/>
</dbReference>
<sequence>MGDGVICDGWRGQMVQQAVLYDNVDFLECLLDGDEIDNINSCDSCGRTATYTAVSNNSLKCLKLLLEHGADPDIAAGARCQNMTPLHLAVLDCKQEAVRLLLQFGASLTSTDESGQTPLSLAREISNVNAYALLTAEQEKRADHIKKYSASLCRACSSGNLNDVKKILDECGTNKMQVLNTIPDHDLPPLCSASRVGSLELVQLLLKNGAAPVCQRGSGLSPIHFACDAGHLPIVQLLLMEYPDLAMARSVEHRLPLHIAAANRNVEILKCLLNHSYPDMLQQTFQHKASEHYYKAGFDINAQDSSGKMALHIACEHGLIENVKALLDFTVEVVSNSTGNDTFPKQNEDVIDKASSLPCSRQPSWVSESESRDSYPTCSTHTLRESGVNHLLNQDSAATSVLNVASSEGLAPLHYAIKMHHPDVVHLLLCSGADPQQPAVCNELTFTPIMYTYQHLDLENMELLLQHRAEDIDNKVLMGAFLSQDHNVVNLLLQFKASRDPVHAINKAEMRRLTGQSGISGPESPEHISSSEPEMRLKSPVSPIAVHWQGLSSLHDVDLTCLAHASRRLNPALKHLQPAAALCAITKIDISHNAFQSFPVSLFMLPSVVVIDASSNQIREIREEEDNFFTAPLSSSLEEIRLSQNKLSSIPAYLFRLSGLKFLDLSYNTINELPPEMWLAPSLVTLILSQNKLSELPHISRDPPTPISRKMSQHIKRPSICSAVPSLGPHRMCSGSLSSSDADLSMSVFDLSSESGDIILVSHGNVSSNEVIHVNRWSNSIKVVDKDPWKGAGGQGGLKQLVLSKNKFTVFPTSLPCYAQNLEVLDISDNQLENVPSIVDLPASLTELNLSRCGLKTLQPWSDTLEVQQETSCLAVSRSGAFSPLNTSINTGNSSPSSRGISPSHASRESYNSLTAVLCTHCSHTRLGRLEKLNLAHNKLVKVVLTRAADGQMANADTQSIIGLESEFIQSRLLFPNLSELDLSMNLLHNLTSDIGEQLNLRVLSLRGNRYLRELPPKLGLLTKLWKLDLELCPLDGAIQDFVHNSRYPVKDILGFLLSVLEESTYYNSLNLMLVGCHKIGKTSLLQRLRKEGKALIKPTHWSDRVSSDERNVSRQTTLSTVGIDINELIFDCGSKGSVVFRTWDFGGQREYYATHQYFLSPRSLYLVMWNLIDGERGVDGLHQWLINIQARAPSAYVIIVGTHVDVLRDKATRRNFPPDFEEAMVGMVEKLFLGNKEPDKCGLPNILRHYQCQL</sequence>
<dbReference type="PROSITE" id="PS50088">
    <property type="entry name" value="ANK_REPEAT"/>
    <property type="match status" value="4"/>
</dbReference>
<dbReference type="SUPFAM" id="SSF52058">
    <property type="entry name" value="L domain-like"/>
    <property type="match status" value="1"/>
</dbReference>
<dbReference type="InterPro" id="IPR003591">
    <property type="entry name" value="Leu-rich_rpt_typical-subtyp"/>
</dbReference>
<dbReference type="SUPFAM" id="SSF48403">
    <property type="entry name" value="Ankyrin repeat"/>
    <property type="match status" value="2"/>
</dbReference>
<dbReference type="Gene3D" id="3.80.10.10">
    <property type="entry name" value="Ribonuclease Inhibitor"/>
    <property type="match status" value="3"/>
</dbReference>
<dbReference type="Pfam" id="PF00023">
    <property type="entry name" value="Ank"/>
    <property type="match status" value="1"/>
</dbReference>
<keyword evidence="2" id="KW-0433">Leucine-rich repeat</keyword>
<keyword evidence="10" id="KW-1185">Reference proteome</keyword>
<protein>
    <recommendedName>
        <fullName evidence="8">Roc domain-containing protein</fullName>
    </recommendedName>
</protein>
<dbReference type="InterPro" id="IPR002110">
    <property type="entry name" value="Ankyrin_rpt"/>
</dbReference>
<dbReference type="EMBL" id="PZQS01000001">
    <property type="protein sequence ID" value="PVD38304.1"/>
    <property type="molecule type" value="Genomic_DNA"/>
</dbReference>
<dbReference type="STRING" id="400727.A0A2T7PY03"/>
<evidence type="ECO:0000256" key="2">
    <source>
        <dbReference type="ARBA" id="ARBA00022614"/>
    </source>
</evidence>
<dbReference type="Gene3D" id="3.40.50.300">
    <property type="entry name" value="P-loop containing nucleotide triphosphate hydrolases"/>
    <property type="match status" value="1"/>
</dbReference>
<dbReference type="SUPFAM" id="SSF52540">
    <property type="entry name" value="P-loop containing nucleoside triphosphate hydrolases"/>
    <property type="match status" value="1"/>
</dbReference>
<dbReference type="InterPro" id="IPR036770">
    <property type="entry name" value="Ankyrin_rpt-contain_sf"/>
</dbReference>
<comment type="caution">
    <text evidence="9">The sequence shown here is derived from an EMBL/GenBank/DDBJ whole genome shotgun (WGS) entry which is preliminary data.</text>
</comment>
<feature type="compositionally biased region" description="Low complexity" evidence="7">
    <location>
        <begin position="894"/>
        <end position="905"/>
    </location>
</feature>
<evidence type="ECO:0000256" key="6">
    <source>
        <dbReference type="PROSITE-ProRule" id="PRU00023"/>
    </source>
</evidence>
<dbReference type="SMART" id="SM00369">
    <property type="entry name" value="LRR_TYP"/>
    <property type="match status" value="7"/>
</dbReference>
<evidence type="ECO:0000256" key="5">
    <source>
        <dbReference type="ARBA" id="ARBA00023043"/>
    </source>
</evidence>
<evidence type="ECO:0000313" key="10">
    <source>
        <dbReference type="Proteomes" id="UP000245119"/>
    </source>
</evidence>
<dbReference type="PANTHER" id="PTHR24198:SF169">
    <property type="entry name" value="NON-SPECIFIC SERINE_THREONINE PROTEIN KINASE"/>
    <property type="match status" value="1"/>
</dbReference>
<feature type="repeat" description="ANK" evidence="6">
    <location>
        <begin position="81"/>
        <end position="113"/>
    </location>
</feature>
<dbReference type="PANTHER" id="PTHR24198">
    <property type="entry name" value="ANKYRIN REPEAT AND PROTEIN KINASE DOMAIN-CONTAINING PROTEIN"/>
    <property type="match status" value="1"/>
</dbReference>
<evidence type="ECO:0000256" key="1">
    <source>
        <dbReference type="ARBA" id="ARBA00001946"/>
    </source>
</evidence>
<name>A0A2T7PY03_POMCA</name>
<dbReference type="GO" id="GO:0009966">
    <property type="term" value="P:regulation of signal transduction"/>
    <property type="evidence" value="ECO:0007669"/>
    <property type="project" value="UniProtKB-ARBA"/>
</dbReference>
<accession>A0A2T7PY03</accession>
<dbReference type="InterPro" id="IPR020859">
    <property type="entry name" value="ROC"/>
</dbReference>
<comment type="cofactor">
    <cofactor evidence="1">
        <name>Mg(2+)</name>
        <dbReference type="ChEBI" id="CHEBI:18420"/>
    </cofactor>
</comment>
<dbReference type="Pfam" id="PF08477">
    <property type="entry name" value="Roc"/>
    <property type="match status" value="1"/>
</dbReference>
<keyword evidence="3" id="KW-0677">Repeat</keyword>
<evidence type="ECO:0000256" key="3">
    <source>
        <dbReference type="ARBA" id="ARBA00022737"/>
    </source>
</evidence>
<feature type="repeat" description="ANK" evidence="6">
    <location>
        <begin position="45"/>
        <end position="77"/>
    </location>
</feature>
<proteinExistence type="predicted"/>
<dbReference type="GO" id="GO:0000166">
    <property type="term" value="F:nucleotide binding"/>
    <property type="evidence" value="ECO:0007669"/>
    <property type="project" value="UniProtKB-KW"/>
</dbReference>